<evidence type="ECO:0000256" key="3">
    <source>
        <dbReference type="ARBA" id="ARBA00010441"/>
    </source>
</evidence>
<protein>
    <recommendedName>
        <fullName evidence="5">CDP-diacylglycerol--glycerol-3-phosphate 3-phosphatidyltransferase</fullName>
        <ecNumber evidence="4">2.7.8.5</ecNumber>
    </recommendedName>
</protein>
<feature type="transmembrane region" description="Helical" evidence="16">
    <location>
        <begin position="96"/>
        <end position="115"/>
    </location>
</feature>
<keyword evidence="13" id="KW-1208">Phospholipid metabolism</keyword>
<dbReference type="InterPro" id="IPR004570">
    <property type="entry name" value="Phosphatidylglycerol_P_synth"/>
</dbReference>
<evidence type="ECO:0000256" key="15">
    <source>
        <dbReference type="RuleBase" id="RU003750"/>
    </source>
</evidence>
<keyword evidence="6" id="KW-0444">Lipid biosynthesis</keyword>
<comment type="catalytic activity">
    <reaction evidence="14">
        <text>a CDP-1,2-diacyl-sn-glycerol + sn-glycerol 3-phosphate = a 1,2-diacyl-sn-glycero-3-phospho-(1'-sn-glycero-3'-phosphate) + CMP + H(+)</text>
        <dbReference type="Rhea" id="RHEA:12593"/>
        <dbReference type="ChEBI" id="CHEBI:15378"/>
        <dbReference type="ChEBI" id="CHEBI:57597"/>
        <dbReference type="ChEBI" id="CHEBI:58332"/>
        <dbReference type="ChEBI" id="CHEBI:60110"/>
        <dbReference type="ChEBI" id="CHEBI:60377"/>
        <dbReference type="EC" id="2.7.8.5"/>
    </reaction>
</comment>
<evidence type="ECO:0000256" key="4">
    <source>
        <dbReference type="ARBA" id="ARBA00013170"/>
    </source>
</evidence>
<comment type="pathway">
    <text evidence="2">Phospholipid metabolism; phosphatidylglycerol biosynthesis; phosphatidylglycerol from CDP-diacylglycerol: step 1/2.</text>
</comment>
<evidence type="ECO:0000256" key="13">
    <source>
        <dbReference type="ARBA" id="ARBA00023264"/>
    </source>
</evidence>
<comment type="similarity">
    <text evidence="3 15">Belongs to the CDP-alcohol phosphatidyltransferase class-I family.</text>
</comment>
<comment type="subcellular location">
    <subcellularLocation>
        <location evidence="1">Membrane</location>
        <topology evidence="1">Multi-pass membrane protein</topology>
    </subcellularLocation>
</comment>
<keyword evidence="12" id="KW-0594">Phospholipid biosynthesis</keyword>
<keyword evidence="8 16" id="KW-0812">Transmembrane</keyword>
<evidence type="ECO:0000256" key="6">
    <source>
        <dbReference type="ARBA" id="ARBA00022516"/>
    </source>
</evidence>
<evidence type="ECO:0000313" key="18">
    <source>
        <dbReference type="Proteomes" id="UP000266426"/>
    </source>
</evidence>
<feature type="transmembrane region" description="Helical" evidence="16">
    <location>
        <begin position="54"/>
        <end position="75"/>
    </location>
</feature>
<dbReference type="InterPro" id="IPR048254">
    <property type="entry name" value="CDP_ALCOHOL_P_TRANSF_CS"/>
</dbReference>
<evidence type="ECO:0000256" key="16">
    <source>
        <dbReference type="SAM" id="Phobius"/>
    </source>
</evidence>
<dbReference type="Pfam" id="PF01066">
    <property type="entry name" value="CDP-OH_P_transf"/>
    <property type="match status" value="1"/>
</dbReference>
<evidence type="ECO:0000256" key="5">
    <source>
        <dbReference type="ARBA" id="ARBA00014944"/>
    </source>
</evidence>
<evidence type="ECO:0000256" key="2">
    <source>
        <dbReference type="ARBA" id="ARBA00005042"/>
    </source>
</evidence>
<evidence type="ECO:0000256" key="10">
    <source>
        <dbReference type="ARBA" id="ARBA00023098"/>
    </source>
</evidence>
<dbReference type="Proteomes" id="UP000266426">
    <property type="component" value="Unassembled WGS sequence"/>
</dbReference>
<sequence length="208" mass="23125">MLLILSTAGAVAVLTWANRITFFRLFCIPVFIGLILQFRERYTLDQNDPLLNNIRIAALLLFLFAVISDGVDGFLARFKNQKTLLGTILDPIADKLLLVSATIALSLPIGLKYQIPSWLTVTIVSRDILILLGALILFIIVGKVKFLPHFLGKLTTCSQMVTIVLVLMQAGSCTFFFYLTLSFTILSGLYYIYREAKSAGLNNNQVTV</sequence>
<dbReference type="InterPro" id="IPR000462">
    <property type="entry name" value="CDP-OH_P_trans"/>
</dbReference>
<dbReference type="GO" id="GO:0016020">
    <property type="term" value="C:membrane"/>
    <property type="evidence" value="ECO:0007669"/>
    <property type="project" value="UniProtKB-SubCell"/>
</dbReference>
<evidence type="ECO:0000256" key="14">
    <source>
        <dbReference type="ARBA" id="ARBA00048586"/>
    </source>
</evidence>
<feature type="transmembrane region" description="Helical" evidence="16">
    <location>
        <begin position="121"/>
        <end position="141"/>
    </location>
</feature>
<dbReference type="PANTHER" id="PTHR14269:SF11">
    <property type="entry name" value="CDP-DIACYLGLYCEROL--GLYCEROL-3-PHOSPHATE 3-PHOSPHATIDYLTRANSFERASE"/>
    <property type="match status" value="1"/>
</dbReference>
<evidence type="ECO:0000256" key="1">
    <source>
        <dbReference type="ARBA" id="ARBA00004141"/>
    </source>
</evidence>
<dbReference type="InterPro" id="IPR043130">
    <property type="entry name" value="CDP-OH_PTrfase_TM_dom"/>
</dbReference>
<keyword evidence="7 15" id="KW-0808">Transferase</keyword>
<name>A0A3A4RD92_9BACT</name>
<dbReference type="PANTHER" id="PTHR14269">
    <property type="entry name" value="CDP-DIACYLGLYCEROL--GLYCEROL-3-PHOSPHATE 3-PHOSPHATIDYLTRANSFERASE-RELATED"/>
    <property type="match status" value="1"/>
</dbReference>
<evidence type="ECO:0000313" key="17">
    <source>
        <dbReference type="EMBL" id="RJP60308.1"/>
    </source>
</evidence>
<proteinExistence type="inferred from homology"/>
<comment type="caution">
    <text evidence="17">The sequence shown here is derived from an EMBL/GenBank/DDBJ whole genome shotgun (WGS) entry which is preliminary data.</text>
</comment>
<accession>A0A3A4RD92</accession>
<evidence type="ECO:0000256" key="11">
    <source>
        <dbReference type="ARBA" id="ARBA00023136"/>
    </source>
</evidence>
<keyword evidence="9 16" id="KW-1133">Transmembrane helix</keyword>
<evidence type="ECO:0000256" key="8">
    <source>
        <dbReference type="ARBA" id="ARBA00022692"/>
    </source>
</evidence>
<dbReference type="GO" id="GO:0046474">
    <property type="term" value="P:glycerophospholipid biosynthetic process"/>
    <property type="evidence" value="ECO:0007669"/>
    <property type="project" value="TreeGrafter"/>
</dbReference>
<keyword evidence="10" id="KW-0443">Lipid metabolism</keyword>
<evidence type="ECO:0000256" key="9">
    <source>
        <dbReference type="ARBA" id="ARBA00022989"/>
    </source>
</evidence>
<dbReference type="EMBL" id="QZJZ01000031">
    <property type="protein sequence ID" value="RJP60308.1"/>
    <property type="molecule type" value="Genomic_DNA"/>
</dbReference>
<evidence type="ECO:0000256" key="12">
    <source>
        <dbReference type="ARBA" id="ARBA00023209"/>
    </source>
</evidence>
<gene>
    <name evidence="17" type="ORF">C4541_04490</name>
</gene>
<keyword evidence="11 16" id="KW-0472">Membrane</keyword>
<evidence type="ECO:0000256" key="7">
    <source>
        <dbReference type="ARBA" id="ARBA00022679"/>
    </source>
</evidence>
<organism evidence="17 18">
    <name type="scientific">Candidatus Auribacter fodinae</name>
    <dbReference type="NCBI Taxonomy" id="2093366"/>
    <lineage>
        <taxon>Bacteria</taxon>
        <taxon>Pseudomonadati</taxon>
        <taxon>Candidatus Auribacterota</taxon>
        <taxon>Candidatus Auribacteria</taxon>
        <taxon>Candidatus Auribacterales</taxon>
        <taxon>Candidatus Auribacteraceae</taxon>
        <taxon>Candidatus Auribacter</taxon>
    </lineage>
</organism>
<dbReference type="GO" id="GO:0008444">
    <property type="term" value="F:CDP-diacylglycerol-glycerol-3-phosphate 3-phosphatidyltransferase activity"/>
    <property type="evidence" value="ECO:0007669"/>
    <property type="project" value="UniProtKB-EC"/>
</dbReference>
<dbReference type="PROSITE" id="PS00379">
    <property type="entry name" value="CDP_ALCOHOL_P_TRANSF"/>
    <property type="match status" value="1"/>
</dbReference>
<dbReference type="InterPro" id="IPR050324">
    <property type="entry name" value="CDP-alcohol_PTase-I"/>
</dbReference>
<dbReference type="EC" id="2.7.8.5" evidence="4"/>
<dbReference type="PIRSF" id="PIRSF000847">
    <property type="entry name" value="Phos_ph_gly_syn"/>
    <property type="match status" value="1"/>
</dbReference>
<reference evidence="17 18" key="1">
    <citation type="journal article" date="2017" name="ISME J.">
        <title>Energy and carbon metabolisms in a deep terrestrial subsurface fluid microbial community.</title>
        <authorList>
            <person name="Momper L."/>
            <person name="Jungbluth S.P."/>
            <person name="Lee M.D."/>
            <person name="Amend J.P."/>
        </authorList>
    </citation>
    <scope>NUCLEOTIDE SEQUENCE [LARGE SCALE GENOMIC DNA]</scope>
    <source>
        <strain evidence="17">SURF_26</strain>
    </source>
</reference>
<dbReference type="AlphaFoldDB" id="A0A3A4RD92"/>
<dbReference type="Gene3D" id="1.20.120.1760">
    <property type="match status" value="1"/>
</dbReference>